<dbReference type="Proteomes" id="UP000018050">
    <property type="component" value="Unassembled WGS sequence"/>
</dbReference>
<dbReference type="RefSeq" id="XP_013247687.1">
    <property type="nucleotide sequence ID" value="XM_013392233.1"/>
</dbReference>
<dbReference type="GeneID" id="25271422"/>
<name>U6GSC5_EIMAC</name>
<dbReference type="OrthoDB" id="347068at2759"/>
<keyword evidence="2" id="KW-1185">Reference proteome</keyword>
<reference evidence="1" key="1">
    <citation type="submission" date="2013-10" db="EMBL/GenBank/DDBJ databases">
        <title>Genomic analysis of the causative agents of coccidiosis in chickens.</title>
        <authorList>
            <person name="Reid A.J."/>
            <person name="Blake D."/>
            <person name="Billington K."/>
            <person name="Browne H."/>
            <person name="Dunn M."/>
            <person name="Hung S."/>
            <person name="Kawahara F."/>
            <person name="Miranda-Saavedra D."/>
            <person name="Mourier T."/>
            <person name="Nagra H."/>
            <person name="Otto T.D."/>
            <person name="Rawlings N."/>
            <person name="Sanchez A."/>
            <person name="Sanders M."/>
            <person name="Subramaniam C."/>
            <person name="Tay Y."/>
            <person name="Dear P."/>
            <person name="Doerig C."/>
            <person name="Gruber A."/>
            <person name="Parkinson J."/>
            <person name="Shirley M."/>
            <person name="Wan K.L."/>
            <person name="Berriman M."/>
            <person name="Tomley F."/>
            <person name="Pain A."/>
        </authorList>
    </citation>
    <scope>NUCLEOTIDE SEQUENCE [LARGE SCALE GENOMIC DNA]</scope>
    <source>
        <strain evidence="1">Houghton</strain>
    </source>
</reference>
<protein>
    <submittedName>
        <fullName evidence="1">Uncharacterized protein</fullName>
    </submittedName>
</protein>
<evidence type="ECO:0000313" key="1">
    <source>
        <dbReference type="EMBL" id="CDI83141.1"/>
    </source>
</evidence>
<reference evidence="1" key="2">
    <citation type="submission" date="2013-10" db="EMBL/GenBank/DDBJ databases">
        <authorList>
            <person name="Aslett M."/>
        </authorList>
    </citation>
    <scope>NUCLEOTIDE SEQUENCE [LARGE SCALE GENOMIC DNA]</scope>
    <source>
        <strain evidence="1">Houghton</strain>
    </source>
</reference>
<dbReference type="OMA" id="FEKWERP"/>
<evidence type="ECO:0000313" key="2">
    <source>
        <dbReference type="Proteomes" id="UP000018050"/>
    </source>
</evidence>
<dbReference type="VEuPathDB" id="ToxoDB:EAH_00033520"/>
<sequence>MFAFSVWVGFYACQLQGTALREPNKQNNLLLLVSQGTCAFEKWERPLGWHPQYGPRYVVYWGGSAGSKEPSLGTCTYSHYAVRLDDTTTPQSPFEDYILASFYEDSLLNGSPPPAQDEQQVLLAQLPFYEPPPTARGLRLKVPVGAWSRVLRALETIALELCLEFLRRLGEVKEQPSAVVAAKLETEGARLLVLLLEIFNLINRERELSSEDLSAMMSDKLELFSKNLKAQTNWDSEKYIYWLEVSSQVTEEGLPYYIPEMEASIWLSSLSVLSLSSAAQDGPYSRILGLSPSPFLDCEHFISSQASLNLAGKEALCIDSFFAGTMALRGAAAQIIAISSERGAPLIEQAAARLRRAAMPTARNITPESPFYPIAAQLLEGAATAE</sequence>
<organism evidence="1 2">
    <name type="scientific">Eimeria acervulina</name>
    <name type="common">Coccidian parasite</name>
    <dbReference type="NCBI Taxonomy" id="5801"/>
    <lineage>
        <taxon>Eukaryota</taxon>
        <taxon>Sar</taxon>
        <taxon>Alveolata</taxon>
        <taxon>Apicomplexa</taxon>
        <taxon>Conoidasida</taxon>
        <taxon>Coccidia</taxon>
        <taxon>Eucoccidiorida</taxon>
        <taxon>Eimeriorina</taxon>
        <taxon>Eimeriidae</taxon>
        <taxon>Eimeria</taxon>
    </lineage>
</organism>
<gene>
    <name evidence="1" type="ORF">EAH_00033520</name>
</gene>
<dbReference type="EMBL" id="HG673287">
    <property type="protein sequence ID" value="CDI83141.1"/>
    <property type="molecule type" value="Genomic_DNA"/>
</dbReference>
<dbReference type="AlphaFoldDB" id="U6GSC5"/>
<proteinExistence type="predicted"/>
<accession>U6GSC5</accession>